<comment type="caution">
    <text evidence="1">The sequence shown here is derived from an EMBL/GenBank/DDBJ whole genome shotgun (WGS) entry which is preliminary data.</text>
</comment>
<dbReference type="RefSeq" id="XP_016603289.1">
    <property type="nucleotide sequence ID" value="XM_016741826.1"/>
</dbReference>
<sequence length="508" mass="57096">MEDTITDKLISILKDRNILAKREVIESTFGDDRNLQWASKHLRPDTLLSKDELALYLKLENSGALQPILSNPDLGATRPILEDEIRNAIESLEASTANIQKQTETLRFQCASLNKQLGLENNVAQQRSRDIARLQKKHEAGRQNTTMAAIELADELEADFKTATDKSAAESKRILASLSTRLKQDDKALASLETLMSSIKYRGNDASTVKRTNQLSSMLSDYVAEEIHYRLDRLYLETIHAGGSNSEVMDGATSTALEEELESLYPEIEILAEMSTRQQFHEPILHELQNEHDQLRVASQEKLEQTLDMLIEMTLVKQDLTNQLGVRESSSELLEQLAALYQSEAGSELVTQPSSRRESLRRRSLQPGLLFATRTPTAPVVAQPSLERLLRRVGVPPESIFHPRENGGVGDLHEKRYHISEALHSLNIAVDAPLVTSLAPLDNASQLLRYSLHANSHYETSMRDLSEESALSGLEKELTSLQNGVQKLNLDVLHQRDSNQDRLIERWT</sequence>
<organism evidence="1 2">
    <name type="scientific">Penicillium expansum</name>
    <name type="common">Blue mold rot fungus</name>
    <dbReference type="NCBI Taxonomy" id="27334"/>
    <lineage>
        <taxon>Eukaryota</taxon>
        <taxon>Fungi</taxon>
        <taxon>Dikarya</taxon>
        <taxon>Ascomycota</taxon>
        <taxon>Pezizomycotina</taxon>
        <taxon>Eurotiomycetes</taxon>
        <taxon>Eurotiomycetidae</taxon>
        <taxon>Eurotiales</taxon>
        <taxon>Aspergillaceae</taxon>
        <taxon>Penicillium</taxon>
    </lineage>
</organism>
<dbReference type="EMBL" id="JQFZ01000019">
    <property type="protein sequence ID" value="KGO62769.1"/>
    <property type="molecule type" value="Genomic_DNA"/>
</dbReference>
<reference evidence="1 2" key="1">
    <citation type="journal article" date="2015" name="Mol. Plant Microbe Interact.">
        <title>Genome, transcriptome, and functional analyses of Penicillium expansum provide new insights into secondary metabolism and pathogenicity.</title>
        <authorList>
            <person name="Ballester A.R."/>
            <person name="Marcet-Houben M."/>
            <person name="Levin E."/>
            <person name="Sela N."/>
            <person name="Selma-Lazaro C."/>
            <person name="Carmona L."/>
            <person name="Wisniewski M."/>
            <person name="Droby S."/>
            <person name="Gonzalez-Candelas L."/>
            <person name="Gabaldon T."/>
        </authorList>
    </citation>
    <scope>NUCLEOTIDE SEQUENCE [LARGE SCALE GENOMIC DNA]</scope>
    <source>
        <strain evidence="1 2">MD-8</strain>
    </source>
</reference>
<keyword evidence="2" id="KW-1185">Reference proteome</keyword>
<dbReference type="AlphaFoldDB" id="A0A0A2K534"/>
<proteinExistence type="predicted"/>
<dbReference type="GeneID" id="27677245"/>
<dbReference type="HOGENOM" id="CLU_027731_1_0_1"/>
<dbReference type="Proteomes" id="UP000030143">
    <property type="component" value="Unassembled WGS sequence"/>
</dbReference>
<dbReference type="STRING" id="27334.A0A0A2K534"/>
<dbReference type="VEuPathDB" id="FungiDB:PEXP_047010"/>
<accession>A0A0A2K534</accession>
<evidence type="ECO:0000313" key="1">
    <source>
        <dbReference type="EMBL" id="KGO62769.1"/>
    </source>
</evidence>
<gene>
    <name evidence="1" type="ORF">PEX2_045510</name>
</gene>
<protein>
    <submittedName>
        <fullName evidence="1">Uncharacterized protein</fullName>
    </submittedName>
</protein>
<evidence type="ECO:0000313" key="2">
    <source>
        <dbReference type="Proteomes" id="UP000030143"/>
    </source>
</evidence>
<name>A0A0A2K534_PENEN</name>